<feature type="domain" description="SCP" evidence="1">
    <location>
        <begin position="3"/>
        <end position="130"/>
    </location>
</feature>
<dbReference type="SUPFAM" id="SSF55797">
    <property type="entry name" value="PR-1-like"/>
    <property type="match status" value="1"/>
</dbReference>
<dbReference type="InterPro" id="IPR035940">
    <property type="entry name" value="CAP_sf"/>
</dbReference>
<dbReference type="OrthoDB" id="5820037at2759"/>
<evidence type="ECO:0000313" key="3">
    <source>
        <dbReference type="Proteomes" id="UP000271889"/>
    </source>
</evidence>
<dbReference type="Pfam" id="PF00188">
    <property type="entry name" value="CAP"/>
    <property type="match status" value="1"/>
</dbReference>
<dbReference type="Proteomes" id="UP000271889">
    <property type="component" value="Unassembled WGS sequence"/>
</dbReference>
<dbReference type="Gene3D" id="3.40.33.10">
    <property type="entry name" value="CAP"/>
    <property type="match status" value="1"/>
</dbReference>
<evidence type="ECO:0000259" key="1">
    <source>
        <dbReference type="SMART" id="SM00198"/>
    </source>
</evidence>
<gene>
    <name evidence="2" type="ORF">CGOC_LOCUS12275</name>
</gene>
<dbReference type="AlphaFoldDB" id="A0A3P7MTI8"/>
<keyword evidence="3" id="KW-1185">Reference proteome</keyword>
<protein>
    <recommendedName>
        <fullName evidence="1">SCP domain-containing protein</fullName>
    </recommendedName>
</protein>
<dbReference type="EMBL" id="UYRV01121979">
    <property type="protein sequence ID" value="VDN33025.1"/>
    <property type="molecule type" value="Genomic_DNA"/>
</dbReference>
<dbReference type="SMART" id="SM00198">
    <property type="entry name" value="SCP"/>
    <property type="match status" value="1"/>
</dbReference>
<sequence length="130" mass="15086">MTNWRRSVLAQGQVVKRNGVYMPAAANMQSLRYDCELELKARARAEECAAEGIDGANAYYEENRHYSVKEWWKQVRLDEPIGLSCYFRAKHQSRSVRSFTRMAWANSNKIGCTIQECDDRWHSVCLYSPA</sequence>
<proteinExistence type="predicted"/>
<organism evidence="2 3">
    <name type="scientific">Cylicostephanus goldi</name>
    <name type="common">Nematode worm</name>
    <dbReference type="NCBI Taxonomy" id="71465"/>
    <lineage>
        <taxon>Eukaryota</taxon>
        <taxon>Metazoa</taxon>
        <taxon>Ecdysozoa</taxon>
        <taxon>Nematoda</taxon>
        <taxon>Chromadorea</taxon>
        <taxon>Rhabditida</taxon>
        <taxon>Rhabditina</taxon>
        <taxon>Rhabditomorpha</taxon>
        <taxon>Strongyloidea</taxon>
        <taxon>Strongylidae</taxon>
        <taxon>Cylicostephanus</taxon>
    </lineage>
</organism>
<evidence type="ECO:0000313" key="2">
    <source>
        <dbReference type="EMBL" id="VDN33025.1"/>
    </source>
</evidence>
<name>A0A3P7MTI8_CYLGO</name>
<dbReference type="InterPro" id="IPR014044">
    <property type="entry name" value="CAP_dom"/>
</dbReference>
<reference evidence="2 3" key="1">
    <citation type="submission" date="2018-11" db="EMBL/GenBank/DDBJ databases">
        <authorList>
            <consortium name="Pathogen Informatics"/>
        </authorList>
    </citation>
    <scope>NUCLEOTIDE SEQUENCE [LARGE SCALE GENOMIC DNA]</scope>
</reference>
<accession>A0A3P7MTI8</accession>
<dbReference type="CDD" id="cd05380">
    <property type="entry name" value="CAP_euk"/>
    <property type="match status" value="1"/>
</dbReference>